<accession>A0A178M6V4</accession>
<keyword evidence="2" id="KW-0813">Transport</keyword>
<keyword evidence="4" id="KW-0997">Cell inner membrane</keyword>
<sequence>MSELPISTIVGLGAFITGLIFGAVANRTHFCTMGALSDIVFMGDWKRFRSWMLALAVGLIGTQAMQSAGMIDLSKSIYLQGAIGWAGAVIGGLLFGFGMTMAGGCGNKTLVRLGAGNLKSLVTFMVIALFAYMTLKGFIGLARVQMDATTAIAVAGKAANQGIPALLAMIGIPASVAQWGTVAVIGGGLLVFCLKDGEFRSSPADLFGGLVIGLLIVAGWWVTGVLGNDEFEPTAIASFTFVAPIGDTMQYLMTFTGSTINFGIAAVGGVIVGSFLAAIASKTFAFEAFAGTEDMGRHLIGAAMMGVGGVLSMGCTIGQGLTGMSTLSITSLIALGSVIFGGVWGLKYMEEGEIGAALKAVFARG</sequence>
<dbReference type="PANTHER" id="PTHR30574">
    <property type="entry name" value="INNER MEMBRANE PROTEIN YEDE"/>
    <property type="match status" value="1"/>
</dbReference>
<evidence type="ECO:0000256" key="1">
    <source>
        <dbReference type="ARBA" id="ARBA00004429"/>
    </source>
</evidence>
<feature type="transmembrane region" description="Helical" evidence="9">
    <location>
        <begin position="299"/>
        <end position="321"/>
    </location>
</feature>
<gene>
    <name evidence="10" type="ORF">A6A05_05185</name>
</gene>
<evidence type="ECO:0000256" key="8">
    <source>
        <dbReference type="ARBA" id="ARBA00035655"/>
    </source>
</evidence>
<feature type="transmembrane region" description="Helical" evidence="9">
    <location>
        <begin position="51"/>
        <end position="71"/>
    </location>
</feature>
<evidence type="ECO:0000256" key="3">
    <source>
        <dbReference type="ARBA" id="ARBA00022475"/>
    </source>
</evidence>
<evidence type="ECO:0000256" key="7">
    <source>
        <dbReference type="ARBA" id="ARBA00023136"/>
    </source>
</evidence>
<keyword evidence="11" id="KW-1185">Reference proteome</keyword>
<evidence type="ECO:0000256" key="5">
    <source>
        <dbReference type="ARBA" id="ARBA00022692"/>
    </source>
</evidence>
<dbReference type="OrthoDB" id="5342349at2"/>
<feature type="transmembrane region" description="Helical" evidence="9">
    <location>
        <begin position="77"/>
        <end position="97"/>
    </location>
</feature>
<dbReference type="InterPro" id="IPR007272">
    <property type="entry name" value="Sulf_transp_TsuA/YedE"/>
</dbReference>
<evidence type="ECO:0000256" key="6">
    <source>
        <dbReference type="ARBA" id="ARBA00022989"/>
    </source>
</evidence>
<feature type="transmembrane region" description="Helical" evidence="9">
    <location>
        <begin position="327"/>
        <end position="346"/>
    </location>
</feature>
<feature type="transmembrane region" description="Helical" evidence="9">
    <location>
        <begin position="206"/>
        <end position="223"/>
    </location>
</feature>
<dbReference type="EMBL" id="LWQU01000207">
    <property type="protein sequence ID" value="OAN43778.1"/>
    <property type="molecule type" value="Genomic_DNA"/>
</dbReference>
<evidence type="ECO:0000313" key="11">
    <source>
        <dbReference type="Proteomes" id="UP000078543"/>
    </source>
</evidence>
<dbReference type="Proteomes" id="UP000078543">
    <property type="component" value="Unassembled WGS sequence"/>
</dbReference>
<keyword evidence="3" id="KW-1003">Cell membrane</keyword>
<dbReference type="STRING" id="1437059.A6A05_05185"/>
<protein>
    <submittedName>
        <fullName evidence="10">Uncharacterized protein</fullName>
    </submittedName>
</protein>
<reference evidence="10 11" key="1">
    <citation type="submission" date="2016-04" db="EMBL/GenBank/DDBJ databases">
        <title>Draft genome sequence of freshwater magnetotactic bacteria Magnetospirillum marisnigri SP-1 and Magnetospirillum moscoviense BB-1.</title>
        <authorList>
            <person name="Koziaeva V."/>
            <person name="Dziuba M.V."/>
            <person name="Ivanov T.M."/>
            <person name="Kuznetsov B."/>
            <person name="Grouzdev D.S."/>
        </authorList>
    </citation>
    <scope>NUCLEOTIDE SEQUENCE [LARGE SCALE GENOMIC DNA]</scope>
    <source>
        <strain evidence="10 11">BB-1</strain>
    </source>
</reference>
<feature type="transmembrane region" description="Helical" evidence="9">
    <location>
        <begin position="118"/>
        <end position="139"/>
    </location>
</feature>
<comment type="subcellular location">
    <subcellularLocation>
        <location evidence="1">Cell inner membrane</location>
        <topology evidence="1">Multi-pass membrane protein</topology>
    </subcellularLocation>
</comment>
<evidence type="ECO:0000256" key="2">
    <source>
        <dbReference type="ARBA" id="ARBA00022448"/>
    </source>
</evidence>
<keyword evidence="5 9" id="KW-0812">Transmembrane</keyword>
<proteinExistence type="inferred from homology"/>
<feature type="transmembrane region" description="Helical" evidence="9">
    <location>
        <begin position="259"/>
        <end position="279"/>
    </location>
</feature>
<keyword evidence="6 9" id="KW-1133">Transmembrane helix</keyword>
<keyword evidence="7 9" id="KW-0472">Membrane</keyword>
<feature type="transmembrane region" description="Helical" evidence="9">
    <location>
        <begin position="6"/>
        <end position="25"/>
    </location>
</feature>
<comment type="similarity">
    <text evidence="8">Belongs to the TsuA/YedE (TC 9.B.102) family.</text>
</comment>
<comment type="caution">
    <text evidence="10">The sequence shown here is derived from an EMBL/GenBank/DDBJ whole genome shotgun (WGS) entry which is preliminary data.</text>
</comment>
<feature type="transmembrane region" description="Helical" evidence="9">
    <location>
        <begin position="176"/>
        <end position="194"/>
    </location>
</feature>
<evidence type="ECO:0000256" key="4">
    <source>
        <dbReference type="ARBA" id="ARBA00022519"/>
    </source>
</evidence>
<name>A0A178M6V4_9PROT</name>
<evidence type="ECO:0000313" key="10">
    <source>
        <dbReference type="EMBL" id="OAN43778.1"/>
    </source>
</evidence>
<dbReference type="PANTHER" id="PTHR30574:SF1">
    <property type="entry name" value="SULPHUR TRANSPORT DOMAIN-CONTAINING PROTEIN"/>
    <property type="match status" value="1"/>
</dbReference>
<dbReference type="AlphaFoldDB" id="A0A178M6V4"/>
<dbReference type="GO" id="GO:0005886">
    <property type="term" value="C:plasma membrane"/>
    <property type="evidence" value="ECO:0007669"/>
    <property type="project" value="UniProtKB-SubCell"/>
</dbReference>
<evidence type="ECO:0000256" key="9">
    <source>
        <dbReference type="SAM" id="Phobius"/>
    </source>
</evidence>
<organism evidence="10 11">
    <name type="scientific">Magnetospirillum moscoviense</name>
    <dbReference type="NCBI Taxonomy" id="1437059"/>
    <lineage>
        <taxon>Bacteria</taxon>
        <taxon>Pseudomonadati</taxon>
        <taxon>Pseudomonadota</taxon>
        <taxon>Alphaproteobacteria</taxon>
        <taxon>Rhodospirillales</taxon>
        <taxon>Rhodospirillaceae</taxon>
        <taxon>Magnetospirillum</taxon>
    </lineage>
</organism>
<dbReference type="Pfam" id="PF04143">
    <property type="entry name" value="Sulf_transp"/>
    <property type="match status" value="1"/>
</dbReference>